<proteinExistence type="predicted"/>
<keyword evidence="4" id="KW-1185">Reference proteome</keyword>
<feature type="transmembrane region" description="Helical" evidence="1">
    <location>
        <begin position="145"/>
        <end position="165"/>
    </location>
</feature>
<comment type="caution">
    <text evidence="3">The sequence shown here is derived from an EMBL/GenBank/DDBJ whole genome shotgun (WGS) entry which is preliminary data.</text>
</comment>
<feature type="domain" description="Fatty acid desaturase" evidence="2">
    <location>
        <begin position="32"/>
        <end position="252"/>
    </location>
</feature>
<keyword evidence="1" id="KW-0472">Membrane</keyword>
<keyword evidence="3" id="KW-0560">Oxidoreductase</keyword>
<gene>
    <name evidence="3" type="ORF">POL72_07120</name>
</gene>
<feature type="transmembrane region" description="Helical" evidence="1">
    <location>
        <begin position="66"/>
        <end position="86"/>
    </location>
</feature>
<organism evidence="3 4">
    <name type="scientific">Sorangium atrum</name>
    <dbReference type="NCBI Taxonomy" id="2995308"/>
    <lineage>
        <taxon>Bacteria</taxon>
        <taxon>Pseudomonadati</taxon>
        <taxon>Myxococcota</taxon>
        <taxon>Polyangia</taxon>
        <taxon>Polyangiales</taxon>
        <taxon>Polyangiaceae</taxon>
        <taxon>Sorangium</taxon>
    </lineage>
</organism>
<dbReference type="InterPro" id="IPR012171">
    <property type="entry name" value="Fatty_acid_desaturase"/>
</dbReference>
<feature type="transmembrane region" description="Helical" evidence="1">
    <location>
        <begin position="36"/>
        <end position="54"/>
    </location>
</feature>
<name>A0ABT5BTM6_9BACT</name>
<dbReference type="InterPro" id="IPR005804">
    <property type="entry name" value="FA_desaturase_dom"/>
</dbReference>
<dbReference type="GO" id="GO:0016491">
    <property type="term" value="F:oxidoreductase activity"/>
    <property type="evidence" value="ECO:0007669"/>
    <property type="project" value="UniProtKB-KW"/>
</dbReference>
<keyword evidence="1" id="KW-1133">Transmembrane helix</keyword>
<dbReference type="PANTHER" id="PTHR19353">
    <property type="entry name" value="FATTY ACID DESATURASE 2"/>
    <property type="match status" value="1"/>
</dbReference>
<evidence type="ECO:0000259" key="2">
    <source>
        <dbReference type="Pfam" id="PF00487"/>
    </source>
</evidence>
<dbReference type="Pfam" id="PF00487">
    <property type="entry name" value="FA_desaturase"/>
    <property type="match status" value="1"/>
</dbReference>
<sequence length="298" mass="33383">MLQTRTIEWPTVALFAGSYALWATAVYAGVAGWVSTVPAVLAAAVAAYAAFTPMHEAAHRSLARSALLNGMIGRLSGLLLVAPFLAVRHFHLEHHKHTNEADRDPDYWSGRGPWYVLPLRWATQDLHYYYLFLRSYRAQKRAERIETVASLAAMLALVALAFGLGYGELALLYWILPARLAIFFLAFAFDYLPHYPHEITAAQDRYSATRAVDSALFNVLLFGQTYHLIHHLYPAVPFFRYRTVWKHQREELMKLRSESLPPPRAPLPLITAGSLAAPRAPTIQTAHPPQAAAELDAI</sequence>
<protein>
    <submittedName>
        <fullName evidence="3">Fatty acid desaturase</fullName>
        <ecNumber evidence="3">1.14.19.-</ecNumber>
    </submittedName>
</protein>
<dbReference type="EC" id="1.14.19.-" evidence="3"/>
<feature type="transmembrane region" description="Helical" evidence="1">
    <location>
        <begin position="12"/>
        <end position="30"/>
    </location>
</feature>
<accession>A0ABT5BTM6</accession>
<dbReference type="PANTHER" id="PTHR19353:SF19">
    <property type="entry name" value="DELTA(5) FATTY ACID DESATURASE C-RELATED"/>
    <property type="match status" value="1"/>
</dbReference>
<dbReference type="EMBL" id="JAQNDK010000001">
    <property type="protein sequence ID" value="MDC0677510.1"/>
    <property type="molecule type" value="Genomic_DNA"/>
</dbReference>
<dbReference type="Proteomes" id="UP001217485">
    <property type="component" value="Unassembled WGS sequence"/>
</dbReference>
<dbReference type="RefSeq" id="WP_272094267.1">
    <property type="nucleotide sequence ID" value="NZ_JAQNDK010000001.1"/>
</dbReference>
<reference evidence="3 4" key="1">
    <citation type="submission" date="2023-01" db="EMBL/GenBank/DDBJ databases">
        <title>Minimal conservation of predation-associated metabolite biosynthetic gene clusters underscores biosynthetic potential of Myxococcota including descriptions for ten novel species: Archangium lansinium sp. nov., Myxococcus landrumus sp. nov., Nannocystis bai.</title>
        <authorList>
            <person name="Ahearne A."/>
            <person name="Stevens C."/>
            <person name="Dowd S."/>
        </authorList>
    </citation>
    <scope>NUCLEOTIDE SEQUENCE [LARGE SCALE GENOMIC DNA]</scope>
    <source>
        <strain evidence="3 4">WIWO2</strain>
    </source>
</reference>
<keyword evidence="1" id="KW-0812">Transmembrane</keyword>
<evidence type="ECO:0000256" key="1">
    <source>
        <dbReference type="SAM" id="Phobius"/>
    </source>
</evidence>
<evidence type="ECO:0000313" key="4">
    <source>
        <dbReference type="Proteomes" id="UP001217485"/>
    </source>
</evidence>
<evidence type="ECO:0000313" key="3">
    <source>
        <dbReference type="EMBL" id="MDC0677510.1"/>
    </source>
</evidence>
<feature type="transmembrane region" description="Helical" evidence="1">
    <location>
        <begin position="114"/>
        <end position="133"/>
    </location>
</feature>